<comment type="similarity">
    <text evidence="1">Belongs to the peptidase C40 family.</text>
</comment>
<evidence type="ECO:0000256" key="3">
    <source>
        <dbReference type="ARBA" id="ARBA00022801"/>
    </source>
</evidence>
<evidence type="ECO:0000256" key="1">
    <source>
        <dbReference type="ARBA" id="ARBA00007074"/>
    </source>
</evidence>
<dbReference type="Gene3D" id="3.90.1720.10">
    <property type="entry name" value="endopeptidase domain like (from Nostoc punctiforme)"/>
    <property type="match status" value="1"/>
</dbReference>
<evidence type="ECO:0000256" key="2">
    <source>
        <dbReference type="ARBA" id="ARBA00022670"/>
    </source>
</evidence>
<dbReference type="Pfam" id="PF00877">
    <property type="entry name" value="NLPC_P60"/>
    <property type="match status" value="1"/>
</dbReference>
<evidence type="ECO:0000313" key="7">
    <source>
        <dbReference type="EMBL" id="GAA3395521.1"/>
    </source>
</evidence>
<dbReference type="EMBL" id="BAAAYN010000048">
    <property type="protein sequence ID" value="GAA3395521.1"/>
    <property type="molecule type" value="Genomic_DNA"/>
</dbReference>
<feature type="region of interest" description="Disordered" evidence="5">
    <location>
        <begin position="87"/>
        <end position="116"/>
    </location>
</feature>
<evidence type="ECO:0000256" key="4">
    <source>
        <dbReference type="ARBA" id="ARBA00022807"/>
    </source>
</evidence>
<dbReference type="SUPFAM" id="SSF54001">
    <property type="entry name" value="Cysteine proteinases"/>
    <property type="match status" value="1"/>
</dbReference>
<feature type="domain" description="NlpC/P60" evidence="6">
    <location>
        <begin position="332"/>
        <end position="454"/>
    </location>
</feature>
<organism evidence="7 8">
    <name type="scientific">Cryptosporangium minutisporangium</name>
    <dbReference type="NCBI Taxonomy" id="113569"/>
    <lineage>
        <taxon>Bacteria</taxon>
        <taxon>Bacillati</taxon>
        <taxon>Actinomycetota</taxon>
        <taxon>Actinomycetes</taxon>
        <taxon>Cryptosporangiales</taxon>
        <taxon>Cryptosporangiaceae</taxon>
        <taxon>Cryptosporangium</taxon>
    </lineage>
</organism>
<keyword evidence="4" id="KW-0788">Thiol protease</keyword>
<evidence type="ECO:0000256" key="5">
    <source>
        <dbReference type="SAM" id="MobiDB-lite"/>
    </source>
</evidence>
<feature type="compositionally biased region" description="Low complexity" evidence="5">
    <location>
        <begin position="498"/>
        <end position="511"/>
    </location>
</feature>
<feature type="compositionally biased region" description="Polar residues" evidence="5">
    <location>
        <begin position="518"/>
        <end position="532"/>
    </location>
</feature>
<feature type="region of interest" description="Disordered" evidence="5">
    <location>
        <begin position="128"/>
        <end position="157"/>
    </location>
</feature>
<dbReference type="PROSITE" id="PS51935">
    <property type="entry name" value="NLPC_P60"/>
    <property type="match status" value="1"/>
</dbReference>
<evidence type="ECO:0000259" key="6">
    <source>
        <dbReference type="PROSITE" id="PS51935"/>
    </source>
</evidence>
<evidence type="ECO:0000313" key="8">
    <source>
        <dbReference type="Proteomes" id="UP001501676"/>
    </source>
</evidence>
<feature type="compositionally biased region" description="Low complexity" evidence="5">
    <location>
        <begin position="584"/>
        <end position="606"/>
    </location>
</feature>
<feature type="region of interest" description="Disordered" evidence="5">
    <location>
        <begin position="452"/>
        <end position="614"/>
    </location>
</feature>
<dbReference type="Proteomes" id="UP001501676">
    <property type="component" value="Unassembled WGS sequence"/>
</dbReference>
<name>A0ABP6T7X6_9ACTN</name>
<dbReference type="RefSeq" id="WP_345732451.1">
    <property type="nucleotide sequence ID" value="NZ_BAAAYN010000048.1"/>
</dbReference>
<reference evidence="8" key="1">
    <citation type="journal article" date="2019" name="Int. J. Syst. Evol. Microbiol.">
        <title>The Global Catalogue of Microorganisms (GCM) 10K type strain sequencing project: providing services to taxonomists for standard genome sequencing and annotation.</title>
        <authorList>
            <consortium name="The Broad Institute Genomics Platform"/>
            <consortium name="The Broad Institute Genome Sequencing Center for Infectious Disease"/>
            <person name="Wu L."/>
            <person name="Ma J."/>
        </authorList>
    </citation>
    <scope>NUCLEOTIDE SEQUENCE [LARGE SCALE GENOMIC DNA]</scope>
    <source>
        <strain evidence="8">JCM 9458</strain>
    </source>
</reference>
<dbReference type="InterPro" id="IPR051794">
    <property type="entry name" value="PG_Endopeptidase_C40"/>
</dbReference>
<keyword evidence="8" id="KW-1185">Reference proteome</keyword>
<dbReference type="PANTHER" id="PTHR47359:SF3">
    <property type="entry name" value="NLP_P60 DOMAIN-CONTAINING PROTEIN-RELATED"/>
    <property type="match status" value="1"/>
</dbReference>
<dbReference type="PANTHER" id="PTHR47359">
    <property type="entry name" value="PEPTIDOGLYCAN DL-ENDOPEPTIDASE CWLO"/>
    <property type="match status" value="1"/>
</dbReference>
<accession>A0ABP6T7X6</accession>
<feature type="compositionally biased region" description="Low complexity" evidence="5">
    <location>
        <begin position="141"/>
        <end position="157"/>
    </location>
</feature>
<dbReference type="InterPro" id="IPR038765">
    <property type="entry name" value="Papain-like_cys_pep_sf"/>
</dbReference>
<protein>
    <recommendedName>
        <fullName evidence="6">NlpC/P60 domain-containing protein</fullName>
    </recommendedName>
</protein>
<gene>
    <name evidence="7" type="ORF">GCM10020369_68960</name>
</gene>
<keyword evidence="2" id="KW-0645">Protease</keyword>
<feature type="compositionally biased region" description="Low complexity" evidence="5">
    <location>
        <begin position="533"/>
        <end position="552"/>
    </location>
</feature>
<comment type="caution">
    <text evidence="7">The sequence shown here is derived from an EMBL/GenBank/DDBJ whole genome shotgun (WGS) entry which is preliminary data.</text>
</comment>
<dbReference type="InterPro" id="IPR000064">
    <property type="entry name" value="NLP_P60_dom"/>
</dbReference>
<proteinExistence type="inferred from homology"/>
<sequence>MGGAHRKSTRFSPPRSFSGALRAPAALVPLANAVRNVPALLRSREKQAAIRTVRASIAVGTALTLVTGSGLARADAGQAVAALHGSASGVPTRDTGNAPGRSALNRPPVAIDLPDGVDGPAISATFTLRRAGRPTADAGRRPGASARPATTPARPTTDPALARIARESAAAEAVAEQLTDAREALPPLTAAQATAASTLAAARATTAAAASDAEAWARESFIAEASRPEGLAVDPRAAMLGRPKLGTAVLSLEAAEAHERAAADAARRADERLAAQQSRVDALRRNLTARGEALRRLRAARASALAAAERRRDAVEAALARRYLRDAKGAAGKAAISAVEYALAQRGKPYEWGAEGPDRFDCSGLVQTAYASSDVLLPRTARPQYRASRPVPITALLPGDLLFFATDRADWNTIHHVGVYLGRGLMVHAPTTGDVVRVAPVWWSEFFSAGRVVPGRPQDRASEPSPRASKPTPSPTVLRPRTAPPADQSRRASATPRASGTPSSSPESTGAGRRTSGAPATSGSPRASGSPTGASRRTSGSPTSSASTPGRAGSPRASERGTAPRSAKASGTPGRSADARRNLRSAAPTRPAAPSGSRRSSTERSSAATLGDHR</sequence>
<keyword evidence="3" id="KW-0378">Hydrolase</keyword>